<dbReference type="Pfam" id="PF00069">
    <property type="entry name" value="Pkinase"/>
    <property type="match status" value="1"/>
</dbReference>
<evidence type="ECO:0000256" key="13">
    <source>
        <dbReference type="SAM" id="MobiDB-lite"/>
    </source>
</evidence>
<proteinExistence type="inferred from homology"/>
<dbReference type="InterPro" id="IPR008271">
    <property type="entry name" value="Ser/Thr_kinase_AS"/>
</dbReference>
<dbReference type="PROSITE" id="PS00888">
    <property type="entry name" value="CNMP_BINDING_1"/>
    <property type="match status" value="1"/>
</dbReference>
<feature type="compositionally biased region" description="Acidic residues" evidence="13">
    <location>
        <begin position="339"/>
        <end position="349"/>
    </location>
</feature>
<dbReference type="VEuPathDB" id="VectorBase:AFAF013477"/>
<feature type="domain" description="Cyclic nucleotide-binding" evidence="15">
    <location>
        <begin position="496"/>
        <end position="611"/>
    </location>
</feature>
<feature type="domain" description="AGC-kinase C-terminal" evidence="16">
    <location>
        <begin position="1012"/>
        <end position="1062"/>
    </location>
</feature>
<keyword evidence="4" id="KW-0140">cGMP</keyword>
<evidence type="ECO:0000259" key="15">
    <source>
        <dbReference type="PROSITE" id="PS50042"/>
    </source>
</evidence>
<keyword evidence="7" id="KW-0418">Kinase</keyword>
<dbReference type="PROSITE" id="PS50011">
    <property type="entry name" value="PROTEIN_KINASE_DOM"/>
    <property type="match status" value="1"/>
</dbReference>
<dbReference type="GO" id="GO:0030553">
    <property type="term" value="F:cGMP binding"/>
    <property type="evidence" value="ECO:0007669"/>
    <property type="project" value="UniProtKB-KW"/>
</dbReference>
<feature type="compositionally biased region" description="Pro residues" evidence="13">
    <location>
        <begin position="395"/>
        <end position="407"/>
    </location>
</feature>
<dbReference type="PROSITE" id="PS50042">
    <property type="entry name" value="CNMP_BINDING_3"/>
    <property type="match status" value="2"/>
</dbReference>
<dbReference type="PRINTS" id="PR00103">
    <property type="entry name" value="CAMPKINASE"/>
</dbReference>
<feature type="compositionally biased region" description="Polar residues" evidence="13">
    <location>
        <begin position="160"/>
        <end position="170"/>
    </location>
</feature>
<evidence type="ECO:0000259" key="16">
    <source>
        <dbReference type="PROSITE" id="PS51285"/>
    </source>
</evidence>
<keyword evidence="5" id="KW-0808">Transferase</keyword>
<dbReference type="SUPFAM" id="SSF56112">
    <property type="entry name" value="Protein kinase-like (PK-like)"/>
    <property type="match status" value="1"/>
</dbReference>
<evidence type="ECO:0000256" key="4">
    <source>
        <dbReference type="ARBA" id="ARBA00022535"/>
    </source>
</evidence>
<keyword evidence="8 12" id="KW-0067">ATP-binding</keyword>
<feature type="compositionally biased region" description="Polar residues" evidence="13">
    <location>
        <begin position="250"/>
        <end position="261"/>
    </location>
</feature>
<evidence type="ECO:0000256" key="12">
    <source>
        <dbReference type="PROSITE-ProRule" id="PRU10141"/>
    </source>
</evidence>
<keyword evidence="9" id="KW-0142">cGMP-binding</keyword>
<dbReference type="PROSITE" id="PS51285">
    <property type="entry name" value="AGC_KINASE_CTER"/>
    <property type="match status" value="1"/>
</dbReference>
<comment type="catalytic activity">
    <reaction evidence="10">
        <text>L-threonyl-[protein] + ATP = O-phospho-L-threonyl-[protein] + ADP + H(+)</text>
        <dbReference type="Rhea" id="RHEA:46608"/>
        <dbReference type="Rhea" id="RHEA-COMP:11060"/>
        <dbReference type="Rhea" id="RHEA-COMP:11605"/>
        <dbReference type="ChEBI" id="CHEBI:15378"/>
        <dbReference type="ChEBI" id="CHEBI:30013"/>
        <dbReference type="ChEBI" id="CHEBI:30616"/>
        <dbReference type="ChEBI" id="CHEBI:61977"/>
        <dbReference type="ChEBI" id="CHEBI:456216"/>
        <dbReference type="EC" id="2.7.11.12"/>
    </reaction>
</comment>
<sequence>MACFAKIFGRKHGSFNLPVADTGDGEVVATRVTRRLHDEDFSQTIPPPNRANGHIAAEKVPPTVPPQSTTVATEPAPALVKSNERESGLGSLDERLNITGSVSTNDTNREPDPFGTPEEAWRKTPAEGADQRPPPTIVAPGPTIERRASRPRDSTGVKISCSSRENSTIEAPSGAGQEQLRKDLMQNKILHMLALQSKGYKQLTKSERATLVQLEKDVQELQERSKSTDRQTVQPVGEQKKPEEPRQQRDSGSSYETNLPQRTVHEQPAANDLDIPSASNHRSEEQLLEGELSDYDVIPVLQKSAEDVVPEAPSSEDDRSTVLPPDLPPRLSRVNQVEDAGDTSQDEEPTPPKLPPPRSQLEQNFVDEVLNRSLQEALIRQQTVREEEKDISQPTEPPPSREPPPVPSETHRGEPLADETPPHSRKEVLLRKISSQRSIIEELDNTTGTLKKTRKQGVVSDKTDLKESKDIVIPTHAKSADTELLIKTAIVANDFLNNMMDEERLQAVTAAMSSMTFPPNSYIIKEGDIGAHFFVSEEGTYEVVVDNKVIKSFGRGVVFGELAILYKAKRFASIRVTTGARVWLLERKVFQKIMMKSGRKEREENVRFLSTVSVLKDLEIEKLHKISDLLKREFYATGSTIIQQGDPGDKFYIIRGGSVNVIKTDKKGTDRLVGTLQRGAYFGEQALLHEDRRLASIIANPPGTECLTLNRIAFNEFLGGLDKLREVKLSDTIPRSSTMTNIVSEYDHIQLHDLTYIGTLGIGGFGRVELVQYKTHQTFALKYLKKIEMVRQQQQEHAYSEKDIMLSCNSPFIVRLYKTYRDKKYLYFLMEACLGGDVWTVLQKSKFFDERTARFITGCVVEAFEYLHSRNMIYRDLKPENLMLDESGYIKLVDFGFAKRIGPNQKTWTFAGTPEYVSPEIILNKGHDRAVDYWALGVLIHELLVGKPPFRGKNHMKTYNAILRGIDIIELPSRVPKKAQVLIKRLCRQTAAERLGYGKNGIADIKNHSWFGNFEWQRLKDRTMPAPLVRPIVSDSDLSNFDEYPKDQDEPPDETSGWDINF</sequence>
<dbReference type="Gene3D" id="3.30.200.20">
    <property type="entry name" value="Phosphorylase Kinase, domain 1"/>
    <property type="match status" value="1"/>
</dbReference>
<dbReference type="SUPFAM" id="SSF51206">
    <property type="entry name" value="cAMP-binding domain-like"/>
    <property type="match status" value="2"/>
</dbReference>
<dbReference type="FunFam" id="2.60.120.10:FF:000130">
    <property type="entry name" value="Protein kinase, cGMP-dependent"/>
    <property type="match status" value="1"/>
</dbReference>
<comment type="similarity">
    <text evidence="1">Belongs to the protein kinase superfamily. AGC Ser/Thr protein kinase family. cGMP subfamily.</text>
</comment>
<dbReference type="SMART" id="SM00133">
    <property type="entry name" value="S_TK_X"/>
    <property type="match status" value="1"/>
</dbReference>
<dbReference type="InterPro" id="IPR018488">
    <property type="entry name" value="cNMP-bd_CS"/>
</dbReference>
<dbReference type="CDD" id="cd05572">
    <property type="entry name" value="STKc_cGK"/>
    <property type="match status" value="1"/>
</dbReference>
<accession>A0A182QN18</accession>
<dbReference type="FunFam" id="2.60.120.10:FF:000072">
    <property type="entry name" value="cGMP-dependent protein kinase"/>
    <property type="match status" value="1"/>
</dbReference>
<dbReference type="GO" id="GO:0005524">
    <property type="term" value="F:ATP binding"/>
    <property type="evidence" value="ECO:0007669"/>
    <property type="project" value="UniProtKB-UniRule"/>
</dbReference>
<evidence type="ECO:0000313" key="17">
    <source>
        <dbReference type="EnsemblMetazoa" id="AFAF013477-PA"/>
    </source>
</evidence>
<dbReference type="PANTHER" id="PTHR24353">
    <property type="entry name" value="CYCLIC NUCLEOTIDE-DEPENDENT PROTEIN KINASE"/>
    <property type="match status" value="1"/>
</dbReference>
<evidence type="ECO:0000256" key="10">
    <source>
        <dbReference type="ARBA" id="ARBA00047298"/>
    </source>
</evidence>
<dbReference type="InterPro" id="IPR017441">
    <property type="entry name" value="Protein_kinase_ATP_BS"/>
</dbReference>
<dbReference type="STRING" id="69004.A0A182QN18"/>
<dbReference type="InterPro" id="IPR000719">
    <property type="entry name" value="Prot_kinase_dom"/>
</dbReference>
<dbReference type="EMBL" id="AXCN02000691">
    <property type="status" value="NOT_ANNOTATED_CDS"/>
    <property type="molecule type" value="Genomic_DNA"/>
</dbReference>
<feature type="compositionally biased region" description="Basic and acidic residues" evidence="13">
    <location>
        <begin position="238"/>
        <end position="249"/>
    </location>
</feature>
<dbReference type="InterPro" id="IPR018490">
    <property type="entry name" value="cNMP-bd_dom_sf"/>
</dbReference>
<dbReference type="Gene3D" id="1.10.510.10">
    <property type="entry name" value="Transferase(Phosphotransferase) domain 1"/>
    <property type="match status" value="1"/>
</dbReference>
<evidence type="ECO:0000256" key="11">
    <source>
        <dbReference type="ARBA" id="ARBA00047462"/>
    </source>
</evidence>
<feature type="compositionally biased region" description="Basic and acidic residues" evidence="13">
    <location>
        <begin position="409"/>
        <end position="426"/>
    </location>
</feature>
<feature type="region of interest" description="Disordered" evidence="13">
    <location>
        <begin position="1039"/>
        <end position="1062"/>
    </location>
</feature>
<dbReference type="FunFam" id="1.10.510.10:FF:000210">
    <property type="entry name" value="Non-specific serine/threonine protein kinase"/>
    <property type="match status" value="1"/>
</dbReference>
<evidence type="ECO:0000256" key="9">
    <source>
        <dbReference type="ARBA" id="ARBA00022992"/>
    </source>
</evidence>
<dbReference type="InterPro" id="IPR014710">
    <property type="entry name" value="RmlC-like_jellyroll"/>
</dbReference>
<feature type="region of interest" description="Disordered" evidence="13">
    <location>
        <begin position="99"/>
        <end position="179"/>
    </location>
</feature>
<name>A0A182QN18_9DIPT</name>
<feature type="region of interest" description="Disordered" evidence="13">
    <location>
        <begin position="381"/>
        <end position="426"/>
    </location>
</feature>
<reference evidence="17" key="2">
    <citation type="submission" date="2020-05" db="UniProtKB">
        <authorList>
            <consortium name="EnsemblMetazoa"/>
        </authorList>
    </citation>
    <scope>IDENTIFICATION</scope>
    <source>
        <strain evidence="17">FAR1</strain>
    </source>
</reference>
<evidence type="ECO:0000259" key="14">
    <source>
        <dbReference type="PROSITE" id="PS50011"/>
    </source>
</evidence>
<evidence type="ECO:0000313" key="18">
    <source>
        <dbReference type="Proteomes" id="UP000075886"/>
    </source>
</evidence>
<evidence type="ECO:0000256" key="6">
    <source>
        <dbReference type="ARBA" id="ARBA00022741"/>
    </source>
</evidence>
<dbReference type="Gene3D" id="2.60.120.10">
    <property type="entry name" value="Jelly Rolls"/>
    <property type="match status" value="2"/>
</dbReference>
<dbReference type="PROSITE" id="PS00108">
    <property type="entry name" value="PROTEIN_KINASE_ST"/>
    <property type="match status" value="1"/>
</dbReference>
<keyword evidence="6 12" id="KW-0547">Nucleotide-binding</keyword>
<dbReference type="EC" id="2.7.11.12" evidence="2"/>
<dbReference type="GO" id="GO:0004692">
    <property type="term" value="F:cGMP-dependent protein kinase activity"/>
    <property type="evidence" value="ECO:0007669"/>
    <property type="project" value="UniProtKB-EC"/>
</dbReference>
<dbReference type="InterPro" id="IPR035014">
    <property type="entry name" value="STKc_cGK"/>
</dbReference>
<reference evidence="18" key="1">
    <citation type="submission" date="2014-01" db="EMBL/GenBank/DDBJ databases">
        <title>The Genome Sequence of Anopheles farauti FAR1 (V2).</title>
        <authorList>
            <consortium name="The Broad Institute Genomics Platform"/>
            <person name="Neafsey D.E."/>
            <person name="Besansky N."/>
            <person name="Howell P."/>
            <person name="Walton C."/>
            <person name="Young S.K."/>
            <person name="Zeng Q."/>
            <person name="Gargeya S."/>
            <person name="Fitzgerald M."/>
            <person name="Haas B."/>
            <person name="Abouelleil A."/>
            <person name="Allen A.W."/>
            <person name="Alvarado L."/>
            <person name="Arachchi H.M."/>
            <person name="Berlin A.M."/>
            <person name="Chapman S.B."/>
            <person name="Gainer-Dewar J."/>
            <person name="Goldberg J."/>
            <person name="Griggs A."/>
            <person name="Gujja S."/>
            <person name="Hansen M."/>
            <person name="Howarth C."/>
            <person name="Imamovic A."/>
            <person name="Ireland A."/>
            <person name="Larimer J."/>
            <person name="McCowan C."/>
            <person name="Murphy C."/>
            <person name="Pearson M."/>
            <person name="Poon T.W."/>
            <person name="Priest M."/>
            <person name="Roberts A."/>
            <person name="Saif S."/>
            <person name="Shea T."/>
            <person name="Sisk P."/>
            <person name="Sykes S."/>
            <person name="Wortman J."/>
            <person name="Nusbaum C."/>
            <person name="Birren B."/>
        </authorList>
    </citation>
    <scope>NUCLEOTIDE SEQUENCE [LARGE SCALE GENOMIC DNA]</scope>
    <source>
        <strain evidence="18">FAR1</strain>
    </source>
</reference>
<dbReference type="AlphaFoldDB" id="A0A182QN18"/>
<evidence type="ECO:0000256" key="2">
    <source>
        <dbReference type="ARBA" id="ARBA00012428"/>
    </source>
</evidence>
<dbReference type="EnsemblMetazoa" id="AFAF013477-RA">
    <property type="protein sequence ID" value="AFAF013477-PA"/>
    <property type="gene ID" value="AFAF013477"/>
</dbReference>
<feature type="domain" description="Protein kinase" evidence="14">
    <location>
        <begin position="754"/>
        <end position="1011"/>
    </location>
</feature>
<dbReference type="CDD" id="cd00038">
    <property type="entry name" value="CAP_ED"/>
    <property type="match status" value="2"/>
</dbReference>
<dbReference type="InterPro" id="IPR000595">
    <property type="entry name" value="cNMP-bd_dom"/>
</dbReference>
<dbReference type="PANTHER" id="PTHR24353:SF144">
    <property type="match status" value="1"/>
</dbReference>
<evidence type="ECO:0000256" key="7">
    <source>
        <dbReference type="ARBA" id="ARBA00022777"/>
    </source>
</evidence>
<feature type="compositionally biased region" description="Basic and acidic residues" evidence="13">
    <location>
        <begin position="144"/>
        <end position="155"/>
    </location>
</feature>
<dbReference type="SMART" id="SM00100">
    <property type="entry name" value="cNMP"/>
    <property type="match status" value="2"/>
</dbReference>
<feature type="binding site" evidence="12">
    <location>
        <position position="782"/>
    </location>
    <ligand>
        <name>ATP</name>
        <dbReference type="ChEBI" id="CHEBI:30616"/>
    </ligand>
</feature>
<dbReference type="Pfam" id="PF00027">
    <property type="entry name" value="cNMP_binding"/>
    <property type="match status" value="2"/>
</dbReference>
<feature type="compositionally biased region" description="Basic and acidic residues" evidence="13">
    <location>
        <begin position="220"/>
        <end position="229"/>
    </location>
</feature>
<dbReference type="SMART" id="SM00220">
    <property type="entry name" value="S_TKc"/>
    <property type="match status" value="1"/>
</dbReference>
<evidence type="ECO:0000256" key="8">
    <source>
        <dbReference type="ARBA" id="ARBA00022840"/>
    </source>
</evidence>
<feature type="region of interest" description="Disordered" evidence="13">
    <location>
        <begin position="220"/>
        <end position="360"/>
    </location>
</feature>
<evidence type="ECO:0000256" key="1">
    <source>
        <dbReference type="ARBA" id="ARBA00006352"/>
    </source>
</evidence>
<organism evidence="17 18">
    <name type="scientific">Anopheles farauti</name>
    <dbReference type="NCBI Taxonomy" id="69004"/>
    <lineage>
        <taxon>Eukaryota</taxon>
        <taxon>Metazoa</taxon>
        <taxon>Ecdysozoa</taxon>
        <taxon>Arthropoda</taxon>
        <taxon>Hexapoda</taxon>
        <taxon>Insecta</taxon>
        <taxon>Pterygota</taxon>
        <taxon>Neoptera</taxon>
        <taxon>Endopterygota</taxon>
        <taxon>Diptera</taxon>
        <taxon>Nematocera</taxon>
        <taxon>Culicoidea</taxon>
        <taxon>Culicidae</taxon>
        <taxon>Anophelinae</taxon>
        <taxon>Anopheles</taxon>
    </lineage>
</organism>
<feature type="domain" description="Cyclic nucleotide-binding" evidence="15">
    <location>
        <begin position="614"/>
        <end position="735"/>
    </location>
</feature>
<keyword evidence="18" id="KW-1185">Reference proteome</keyword>
<dbReference type="PROSITE" id="PS00107">
    <property type="entry name" value="PROTEIN_KINASE_ATP"/>
    <property type="match status" value="1"/>
</dbReference>
<dbReference type="Proteomes" id="UP000075886">
    <property type="component" value="Unassembled WGS sequence"/>
</dbReference>
<protein>
    <recommendedName>
        <fullName evidence="2">cGMP-dependent protein kinase</fullName>
        <ecNumber evidence="2">2.7.11.12</ecNumber>
    </recommendedName>
</protein>
<dbReference type="InterPro" id="IPR000961">
    <property type="entry name" value="AGC-kinase_C"/>
</dbReference>
<dbReference type="InterPro" id="IPR011009">
    <property type="entry name" value="Kinase-like_dom_sf"/>
</dbReference>
<keyword evidence="3" id="KW-0723">Serine/threonine-protein kinase</keyword>
<evidence type="ECO:0000256" key="3">
    <source>
        <dbReference type="ARBA" id="ARBA00022527"/>
    </source>
</evidence>
<comment type="catalytic activity">
    <reaction evidence="11">
        <text>L-seryl-[protein] + ATP = O-phospho-L-seryl-[protein] + ADP + H(+)</text>
        <dbReference type="Rhea" id="RHEA:17989"/>
        <dbReference type="Rhea" id="RHEA-COMP:9863"/>
        <dbReference type="Rhea" id="RHEA-COMP:11604"/>
        <dbReference type="ChEBI" id="CHEBI:15378"/>
        <dbReference type="ChEBI" id="CHEBI:29999"/>
        <dbReference type="ChEBI" id="CHEBI:30616"/>
        <dbReference type="ChEBI" id="CHEBI:83421"/>
        <dbReference type="ChEBI" id="CHEBI:456216"/>
        <dbReference type="EC" id="2.7.11.12"/>
    </reaction>
</comment>
<evidence type="ECO:0000256" key="5">
    <source>
        <dbReference type="ARBA" id="ARBA00022679"/>
    </source>
</evidence>